<accession>U1Q4P2</accession>
<name>U1Q4P2_9ACTO</name>
<feature type="region of interest" description="Disordered" evidence="1">
    <location>
        <begin position="57"/>
        <end position="93"/>
    </location>
</feature>
<protein>
    <submittedName>
        <fullName evidence="2">Uncharacterized protein</fullName>
    </submittedName>
</protein>
<organism evidence="2 3">
    <name type="scientific">Actinomyces johnsonii F0510</name>
    <dbReference type="NCBI Taxonomy" id="1227262"/>
    <lineage>
        <taxon>Bacteria</taxon>
        <taxon>Bacillati</taxon>
        <taxon>Actinomycetota</taxon>
        <taxon>Actinomycetes</taxon>
        <taxon>Actinomycetales</taxon>
        <taxon>Actinomycetaceae</taxon>
        <taxon>Actinomyces</taxon>
    </lineage>
</organism>
<dbReference type="HOGENOM" id="CLU_2393248_0_0_11"/>
<gene>
    <name evidence="2" type="ORF">HMPREF1549_02394</name>
</gene>
<dbReference type="EMBL" id="AWSD01000269">
    <property type="protein sequence ID" value="ERH17496.1"/>
    <property type="molecule type" value="Genomic_DNA"/>
</dbReference>
<evidence type="ECO:0000313" key="3">
    <source>
        <dbReference type="Proteomes" id="UP000016498"/>
    </source>
</evidence>
<evidence type="ECO:0000256" key="1">
    <source>
        <dbReference type="SAM" id="MobiDB-lite"/>
    </source>
</evidence>
<evidence type="ECO:0000313" key="2">
    <source>
        <dbReference type="EMBL" id="ERH17496.1"/>
    </source>
</evidence>
<comment type="caution">
    <text evidence="2">The sequence shown here is derived from an EMBL/GenBank/DDBJ whole genome shotgun (WGS) entry which is preliminary data.</text>
</comment>
<sequence length="93" mass="9709">MFSIREYGLHVSVVHKMLHRDRAIGWWCGGVCAMLVSTAWNLGAGGGGLGSVTEVPAAHAAPASTPRPHGRHHRSRLSLGLPGPRAVPVSLAG</sequence>
<reference evidence="2 3" key="1">
    <citation type="submission" date="2013-06" db="EMBL/GenBank/DDBJ databases">
        <authorList>
            <person name="Weinstock G."/>
            <person name="Sodergren E."/>
            <person name="Lobos E.A."/>
            <person name="Fulton L."/>
            <person name="Fulton R."/>
            <person name="Courtney L."/>
            <person name="Fronick C."/>
            <person name="O'Laughlin M."/>
            <person name="Godfrey J."/>
            <person name="Wilson R.M."/>
            <person name="Miner T."/>
            <person name="Farmer C."/>
            <person name="Delehaunty K."/>
            <person name="Cordes M."/>
            <person name="Minx P."/>
            <person name="Tomlinson C."/>
            <person name="Chen J."/>
            <person name="Wollam A."/>
            <person name="Pepin K.H."/>
            <person name="Bhonagiri V."/>
            <person name="Zhang X."/>
            <person name="Warren W."/>
            <person name="Mitreva M."/>
            <person name="Mardis E.R."/>
            <person name="Wilson R.K."/>
        </authorList>
    </citation>
    <scope>NUCLEOTIDE SEQUENCE [LARGE SCALE GENOMIC DNA]</scope>
    <source>
        <strain evidence="2 3">F0510</strain>
    </source>
</reference>
<dbReference type="Proteomes" id="UP000016498">
    <property type="component" value="Unassembled WGS sequence"/>
</dbReference>
<proteinExistence type="predicted"/>
<dbReference type="AlphaFoldDB" id="U1Q4P2"/>